<accession>A0ABR9JTV7</accession>
<dbReference type="Gene3D" id="1.10.287.1060">
    <property type="entry name" value="ESAT-6-like"/>
    <property type="match status" value="1"/>
</dbReference>
<feature type="region of interest" description="Disordered" evidence="1">
    <location>
        <begin position="122"/>
        <end position="155"/>
    </location>
</feature>
<feature type="compositionally biased region" description="Basic and acidic residues" evidence="1">
    <location>
        <begin position="131"/>
        <end position="142"/>
    </location>
</feature>
<evidence type="ECO:0000313" key="2">
    <source>
        <dbReference type="EMBL" id="MBE1533993.1"/>
    </source>
</evidence>
<dbReference type="RefSeq" id="WP_192760445.1">
    <property type="nucleotide sequence ID" value="NZ_JADBDZ010000001.1"/>
</dbReference>
<name>A0ABR9JTV7_9ACTN</name>
<dbReference type="SUPFAM" id="SSF140453">
    <property type="entry name" value="EsxAB dimer-like"/>
    <property type="match status" value="1"/>
</dbReference>
<proteinExistence type="predicted"/>
<organism evidence="2 3">
    <name type="scientific">Actinomadura algeriensis</name>
    <dbReference type="NCBI Taxonomy" id="1679523"/>
    <lineage>
        <taxon>Bacteria</taxon>
        <taxon>Bacillati</taxon>
        <taxon>Actinomycetota</taxon>
        <taxon>Actinomycetes</taxon>
        <taxon>Streptosporangiales</taxon>
        <taxon>Thermomonosporaceae</taxon>
        <taxon>Actinomadura</taxon>
    </lineage>
</organism>
<feature type="compositionally biased region" description="Polar residues" evidence="1">
    <location>
        <begin position="146"/>
        <end position="155"/>
    </location>
</feature>
<evidence type="ECO:0000313" key="3">
    <source>
        <dbReference type="Proteomes" id="UP000627838"/>
    </source>
</evidence>
<reference evidence="2 3" key="1">
    <citation type="submission" date="2020-10" db="EMBL/GenBank/DDBJ databases">
        <title>Sequencing the genomes of 1000 actinobacteria strains.</title>
        <authorList>
            <person name="Klenk H.-P."/>
        </authorList>
    </citation>
    <scope>NUCLEOTIDE SEQUENCE [LARGE SCALE GENOMIC DNA]</scope>
    <source>
        <strain evidence="2 3">DSM 46744</strain>
    </source>
</reference>
<keyword evidence="3" id="KW-1185">Reference proteome</keyword>
<comment type="caution">
    <text evidence="2">The sequence shown here is derived from an EMBL/GenBank/DDBJ whole genome shotgun (WGS) entry which is preliminary data.</text>
</comment>
<protein>
    <submittedName>
        <fullName evidence="2">Uncharacterized protein YukE</fullName>
    </submittedName>
</protein>
<dbReference type="Proteomes" id="UP000627838">
    <property type="component" value="Unassembled WGS sequence"/>
</dbReference>
<evidence type="ECO:0000256" key="1">
    <source>
        <dbReference type="SAM" id="MobiDB-lite"/>
    </source>
</evidence>
<gene>
    <name evidence="2" type="ORF">H4W34_003826</name>
</gene>
<dbReference type="Pfam" id="PF06013">
    <property type="entry name" value="WXG100"/>
    <property type="match status" value="1"/>
</dbReference>
<dbReference type="InterPro" id="IPR010310">
    <property type="entry name" value="T7SS_ESAT-6-like"/>
</dbReference>
<sequence length="155" mass="16262">MAETTNYDLVDKISVAPSSLTTTATQLKTHAQEIADAIGRIQATLNGLTSQGWRGGTQQEAEDFNRRWLAVMKELFGTEADPSLGVLNAISSGVGVAGGNYGMAENGLNSVWNKFASGLPTADELTGDGGGEEKPDPDKPADVLDTNKTAITADY</sequence>
<dbReference type="InterPro" id="IPR036689">
    <property type="entry name" value="ESAT-6-like_sf"/>
</dbReference>
<dbReference type="EMBL" id="JADBDZ010000001">
    <property type="protein sequence ID" value="MBE1533993.1"/>
    <property type="molecule type" value="Genomic_DNA"/>
</dbReference>